<dbReference type="Gene3D" id="3.10.310.30">
    <property type="match status" value="1"/>
</dbReference>
<dbReference type="InterPro" id="IPR051319">
    <property type="entry name" value="Oligoribo/pAp-PDE_c-di-AMP_PDE"/>
</dbReference>
<dbReference type="OrthoDB" id="9803668at2"/>
<dbReference type="Pfam" id="PF02272">
    <property type="entry name" value="DHHA1"/>
    <property type="match status" value="1"/>
</dbReference>
<dbReference type="Pfam" id="PF01368">
    <property type="entry name" value="DHH"/>
    <property type="match status" value="1"/>
</dbReference>
<dbReference type="EMBL" id="FXTP01000008">
    <property type="protein sequence ID" value="SMO69871.1"/>
    <property type="molecule type" value="Genomic_DNA"/>
</dbReference>
<keyword evidence="4" id="KW-1185">Reference proteome</keyword>
<gene>
    <name evidence="3" type="ORF">SAMN06265219_10882</name>
</gene>
<evidence type="ECO:0000259" key="1">
    <source>
        <dbReference type="Pfam" id="PF01368"/>
    </source>
</evidence>
<sequence>MFNQLIPKLLSHKNIAVFSHVRPDGDCLGAQTALSLWLQKNGVEVSAFNEDDVPENLSWLTDFFPIQKPTNLENFDAFVVVDGNALHRFGDEAEKIADLDKPVYMIDHHPDPEDVFEEFVSREESSSTCELIYQLYEEYDIEQVDAAAAKAMFTGIVTDTGSFQFDSVSSETMRAGSELLRRGGFTPNEIAERLYASRPLRQLKLLSMALETITLHAGGDFSTISITQKMLEDTGCTKEDTEGFVQYPLSVEGVKACVLLREDGDRIKLSLRSQSPVDVNKWARQFNGGGHKKAAGAWHPGPLNKAIEEVIAVGKEQLDSEA</sequence>
<protein>
    <submittedName>
        <fullName evidence="3">Phosphoesterase RecJ domain-containing protein</fullName>
    </submittedName>
</protein>
<dbReference type="GO" id="GO:0003676">
    <property type="term" value="F:nucleic acid binding"/>
    <property type="evidence" value="ECO:0007669"/>
    <property type="project" value="InterPro"/>
</dbReference>
<organism evidence="3 4">
    <name type="scientific">Gracilimonas mengyeensis</name>
    <dbReference type="NCBI Taxonomy" id="1302730"/>
    <lineage>
        <taxon>Bacteria</taxon>
        <taxon>Pseudomonadati</taxon>
        <taxon>Balneolota</taxon>
        <taxon>Balneolia</taxon>
        <taxon>Balneolales</taxon>
        <taxon>Balneolaceae</taxon>
        <taxon>Gracilimonas</taxon>
    </lineage>
</organism>
<dbReference type="PANTHER" id="PTHR47618">
    <property type="entry name" value="BIFUNCTIONAL OLIGORIBONUCLEASE AND PAP PHOSPHATASE NRNA"/>
    <property type="match status" value="1"/>
</dbReference>
<evidence type="ECO:0000313" key="4">
    <source>
        <dbReference type="Proteomes" id="UP000317557"/>
    </source>
</evidence>
<dbReference type="InterPro" id="IPR038763">
    <property type="entry name" value="DHH_sf"/>
</dbReference>
<dbReference type="AlphaFoldDB" id="A0A521DFF8"/>
<dbReference type="PANTHER" id="PTHR47618:SF1">
    <property type="entry name" value="BIFUNCTIONAL OLIGORIBONUCLEASE AND PAP PHOSPHATASE NRNA"/>
    <property type="match status" value="1"/>
</dbReference>
<dbReference type="SUPFAM" id="SSF64182">
    <property type="entry name" value="DHH phosphoesterases"/>
    <property type="match status" value="1"/>
</dbReference>
<name>A0A521DFF8_9BACT</name>
<feature type="domain" description="DHHA1" evidence="2">
    <location>
        <begin position="233"/>
        <end position="308"/>
    </location>
</feature>
<dbReference type="Gene3D" id="3.90.1640.10">
    <property type="entry name" value="inorganic pyrophosphatase (n-terminal core)"/>
    <property type="match status" value="1"/>
</dbReference>
<dbReference type="RefSeq" id="WP_142454546.1">
    <property type="nucleotide sequence ID" value="NZ_FXTP01000008.1"/>
</dbReference>
<evidence type="ECO:0000259" key="2">
    <source>
        <dbReference type="Pfam" id="PF02272"/>
    </source>
</evidence>
<dbReference type="InterPro" id="IPR003156">
    <property type="entry name" value="DHHA1_dom"/>
</dbReference>
<feature type="domain" description="DDH" evidence="1">
    <location>
        <begin position="14"/>
        <end position="156"/>
    </location>
</feature>
<proteinExistence type="predicted"/>
<reference evidence="3 4" key="1">
    <citation type="submission" date="2017-05" db="EMBL/GenBank/DDBJ databases">
        <authorList>
            <person name="Varghese N."/>
            <person name="Submissions S."/>
        </authorList>
    </citation>
    <scope>NUCLEOTIDE SEQUENCE [LARGE SCALE GENOMIC DNA]</scope>
    <source>
        <strain evidence="3 4">DSM 21985</strain>
    </source>
</reference>
<accession>A0A521DFF8</accession>
<dbReference type="InterPro" id="IPR001667">
    <property type="entry name" value="DDH_dom"/>
</dbReference>
<dbReference type="Proteomes" id="UP000317557">
    <property type="component" value="Unassembled WGS sequence"/>
</dbReference>
<evidence type="ECO:0000313" key="3">
    <source>
        <dbReference type="EMBL" id="SMO69871.1"/>
    </source>
</evidence>